<comment type="caution">
    <text evidence="4">The sequence shown here is derived from an EMBL/GenBank/DDBJ whole genome shotgun (WGS) entry which is preliminary data.</text>
</comment>
<keyword evidence="1" id="KW-0508">mRNA splicing</keyword>
<keyword evidence="1" id="KW-0808">Transferase</keyword>
<keyword evidence="1" id="KW-0539">Nucleus</keyword>
<comment type="subunit">
    <text evidence="1">Homotetramer.</text>
</comment>
<dbReference type="GO" id="GO:0005737">
    <property type="term" value="C:cytoplasm"/>
    <property type="evidence" value="ECO:0007669"/>
    <property type="project" value="TreeGrafter"/>
</dbReference>
<keyword evidence="1" id="KW-0833">Ubl conjugation pathway</keyword>
<comment type="subcellular location">
    <subcellularLocation>
        <location evidence="1">Nucleus</location>
    </subcellularLocation>
</comment>
<dbReference type="InterPro" id="IPR038959">
    <property type="entry name" value="Prp19"/>
</dbReference>
<evidence type="ECO:0000259" key="3">
    <source>
        <dbReference type="Pfam" id="PF08606"/>
    </source>
</evidence>
<proteinExistence type="inferred from homology"/>
<accession>A0A392NHI7</accession>
<evidence type="ECO:0000313" key="4">
    <source>
        <dbReference type="EMBL" id="MCH97974.1"/>
    </source>
</evidence>
<keyword evidence="1" id="KW-0507">mRNA processing</keyword>
<keyword evidence="1" id="KW-0227">DNA damage</keyword>
<dbReference type="AlphaFoldDB" id="A0A392NHI7"/>
<dbReference type="GO" id="GO:0071006">
    <property type="term" value="C:U2-type catalytic step 1 spliceosome"/>
    <property type="evidence" value="ECO:0007669"/>
    <property type="project" value="TreeGrafter"/>
</dbReference>
<name>A0A392NHI7_9FABA</name>
<comment type="pathway">
    <text evidence="1">Protein modification; protein ubiquitination.</text>
</comment>
<feature type="domain" description="Prp19 coiled-coil region" evidence="3">
    <location>
        <begin position="24"/>
        <end position="49"/>
    </location>
</feature>
<organism evidence="4 5">
    <name type="scientific">Trifolium medium</name>
    <dbReference type="NCBI Taxonomy" id="97028"/>
    <lineage>
        <taxon>Eukaryota</taxon>
        <taxon>Viridiplantae</taxon>
        <taxon>Streptophyta</taxon>
        <taxon>Embryophyta</taxon>
        <taxon>Tracheophyta</taxon>
        <taxon>Spermatophyta</taxon>
        <taxon>Magnoliopsida</taxon>
        <taxon>eudicotyledons</taxon>
        <taxon>Gunneridae</taxon>
        <taxon>Pentapetalae</taxon>
        <taxon>rosids</taxon>
        <taxon>fabids</taxon>
        <taxon>Fabales</taxon>
        <taxon>Fabaceae</taxon>
        <taxon>Papilionoideae</taxon>
        <taxon>50 kb inversion clade</taxon>
        <taxon>NPAAA clade</taxon>
        <taxon>Hologalegina</taxon>
        <taxon>IRL clade</taxon>
        <taxon>Trifolieae</taxon>
        <taxon>Trifolium</taxon>
    </lineage>
</organism>
<dbReference type="GO" id="GO:0070534">
    <property type="term" value="P:protein K63-linked ubiquitination"/>
    <property type="evidence" value="ECO:0007669"/>
    <property type="project" value="UniProtKB-UniRule"/>
</dbReference>
<reference evidence="4 5" key="1">
    <citation type="journal article" date="2018" name="Front. Plant Sci.">
        <title>Red Clover (Trifolium pratense) and Zigzag Clover (T. medium) - A Picture of Genomic Similarities and Differences.</title>
        <authorList>
            <person name="Dluhosova J."/>
            <person name="Istvanek J."/>
            <person name="Nedelnik J."/>
            <person name="Repkova J."/>
        </authorList>
    </citation>
    <scope>NUCLEOTIDE SEQUENCE [LARGE SCALE GENOMIC DNA]</scope>
    <source>
        <strain evidence="5">cv. 10/8</strain>
        <tissue evidence="4">Leaf</tissue>
    </source>
</reference>
<dbReference type="Proteomes" id="UP000265520">
    <property type="component" value="Unassembled WGS sequence"/>
</dbReference>
<dbReference type="GO" id="GO:0000974">
    <property type="term" value="C:Prp19 complex"/>
    <property type="evidence" value="ECO:0007669"/>
    <property type="project" value="UniProtKB-UniRule"/>
</dbReference>
<feature type="region of interest" description="Disordered" evidence="2">
    <location>
        <begin position="52"/>
        <end position="74"/>
    </location>
</feature>
<evidence type="ECO:0000256" key="2">
    <source>
        <dbReference type="SAM" id="MobiDB-lite"/>
    </source>
</evidence>
<feature type="non-terminal residue" evidence="4">
    <location>
        <position position="74"/>
    </location>
</feature>
<dbReference type="Pfam" id="PF08606">
    <property type="entry name" value="Prp19"/>
    <property type="match status" value="1"/>
</dbReference>
<keyword evidence="5" id="KW-1185">Reference proteome</keyword>
<comment type="function">
    <text evidence="1">Ubiquitin-protein ligase which is mainly involved pre-mRNA splicing and DNA repair. Required for pre-mRNA splicing as component of the spliceosome.</text>
</comment>
<evidence type="ECO:0000313" key="5">
    <source>
        <dbReference type="Proteomes" id="UP000265520"/>
    </source>
</evidence>
<dbReference type="UniPathway" id="UPA00143"/>
<dbReference type="PANTHER" id="PTHR43995">
    <property type="entry name" value="PRE-MRNA-PROCESSING FACTOR 19"/>
    <property type="match status" value="1"/>
</dbReference>
<comment type="similarity">
    <text evidence="1">Belongs to the WD repeat PRP19 family.</text>
</comment>
<dbReference type="PANTHER" id="PTHR43995:SF1">
    <property type="entry name" value="PRE-MRNA-PROCESSING FACTOR 19"/>
    <property type="match status" value="1"/>
</dbReference>
<comment type="catalytic activity">
    <reaction evidence="1">
        <text>S-ubiquitinyl-[E2 ubiquitin-conjugating enzyme]-L-cysteine + [acceptor protein]-L-lysine = [E2 ubiquitin-conjugating enzyme]-L-cysteine + N(6)-ubiquitinyl-[acceptor protein]-L-lysine.</text>
        <dbReference type="EC" id="2.3.2.27"/>
    </reaction>
</comment>
<protein>
    <recommendedName>
        <fullName evidence="1">Pre-mRNA-processing factor 19</fullName>
        <ecNumber evidence="1">2.3.2.27</ecNumber>
    </recommendedName>
</protein>
<keyword evidence="1" id="KW-0234">DNA repair</keyword>
<dbReference type="GO" id="GO:0006281">
    <property type="term" value="P:DNA repair"/>
    <property type="evidence" value="ECO:0007669"/>
    <property type="project" value="UniProtKB-KW"/>
</dbReference>
<evidence type="ECO:0000256" key="1">
    <source>
        <dbReference type="RuleBase" id="RU367101"/>
    </source>
</evidence>
<dbReference type="GO" id="GO:0061630">
    <property type="term" value="F:ubiquitin protein ligase activity"/>
    <property type="evidence" value="ECO:0007669"/>
    <property type="project" value="UniProtKB-UniRule"/>
</dbReference>
<dbReference type="EMBL" id="LXQA010036376">
    <property type="protein sequence ID" value="MCH97974.1"/>
    <property type="molecule type" value="Genomic_DNA"/>
</dbReference>
<dbReference type="EC" id="2.3.2.27" evidence="1"/>
<sequence>MYGLQSVHLSLQSPNLPDLYLLAFKHDAACRVIARLKKERDEARSILAQAERQFPISTPNDATANAPVHSNGKR</sequence>
<dbReference type="GO" id="GO:0000398">
    <property type="term" value="P:mRNA splicing, via spliceosome"/>
    <property type="evidence" value="ECO:0007669"/>
    <property type="project" value="InterPro"/>
</dbReference>
<keyword evidence="1" id="KW-0747">Spliceosome</keyword>
<dbReference type="InterPro" id="IPR013915">
    <property type="entry name" value="Prp19_cc"/>
</dbReference>
<gene>
    <name evidence="4" type="ORF">A2U01_0018972</name>
</gene>